<dbReference type="AlphaFoldDB" id="A0A8J8C5F9"/>
<dbReference type="Gene3D" id="3.30.70.1450">
    <property type="entry name" value="Regulator of K+ conductance, C-terminal domain"/>
    <property type="match status" value="2"/>
</dbReference>
<dbReference type="SUPFAM" id="SSF51735">
    <property type="entry name" value="NAD(P)-binding Rossmann-fold domains"/>
    <property type="match status" value="2"/>
</dbReference>
<protein>
    <submittedName>
        <fullName evidence="9">Trk system potassium transporter TrkA</fullName>
    </submittedName>
</protein>
<dbReference type="OrthoDB" id="27588at2157"/>
<keyword evidence="5" id="KW-0520">NAD</keyword>
<accession>A0A8J8C5F9</accession>
<dbReference type="PANTHER" id="PTHR43833:SF5">
    <property type="entry name" value="TRK SYSTEM POTASSIUM UPTAKE PROTEIN TRKA"/>
    <property type="match status" value="1"/>
</dbReference>
<dbReference type="InterPro" id="IPR036721">
    <property type="entry name" value="RCK_C_sf"/>
</dbReference>
<feature type="domain" description="RCK N-terminal" evidence="7">
    <location>
        <begin position="1"/>
        <end position="119"/>
    </location>
</feature>
<proteinExistence type="predicted"/>
<keyword evidence="2" id="KW-0813">Transport</keyword>
<feature type="domain" description="RCK N-terminal" evidence="7">
    <location>
        <begin position="227"/>
        <end position="344"/>
    </location>
</feature>
<dbReference type="InterPro" id="IPR003148">
    <property type="entry name" value="RCK_N"/>
</dbReference>
<evidence type="ECO:0000259" key="7">
    <source>
        <dbReference type="PROSITE" id="PS51201"/>
    </source>
</evidence>
<comment type="function">
    <text evidence="1">Part of a potassium transport system.</text>
</comment>
<sequence length="445" mass="46712">MRVIIVGAGEVGSNIAASLADSHDVVVVDVDSETVEELTYSSDVLAIEGNGTSLSVLGDAGIGEADMLIASTDDDETNLAVCGTAKTTGDVFTIARVRNANFLDTWRQSAGAFGVDFMVSTNLLTAQDIVRVVGLPAAVDVDPFVGGLVQMAEFEVTEESEIAGRTVEAADTFEGLTFAALVRNGDVVIARGQTPIEAGNKAIVIGDPESVQAFSRTVAPATTPDEARDIVIVGGSDIGYQTARVLEDRGLGARLIEQDPERGRELAEALPGTLVMEHDGTDVEFLAGEHVDRADAVIAATESDEKNLLISLLAKNLGVRRTVAVVEEGQYTNLFEAVGVDVAINPREATAEEIVRFTQEGKIENLSLIEGRQAEVVEIEVDEASALAGRPIRESMAELPSGVVIGAITRGRAFVVPRGDTVVEPGDHVVLFVAADALSTVMSAV</sequence>
<organism evidence="9 10">
    <name type="scientific">Haloarcula limicola</name>
    <dbReference type="NCBI Taxonomy" id="1429915"/>
    <lineage>
        <taxon>Archaea</taxon>
        <taxon>Methanobacteriati</taxon>
        <taxon>Methanobacteriota</taxon>
        <taxon>Stenosarchaea group</taxon>
        <taxon>Halobacteria</taxon>
        <taxon>Halobacteriales</taxon>
        <taxon>Haloarculaceae</taxon>
        <taxon>Haloarcula</taxon>
    </lineage>
</organism>
<dbReference type="NCBIfam" id="NF007034">
    <property type="entry name" value="PRK09496.2-1"/>
    <property type="match status" value="1"/>
</dbReference>
<dbReference type="Gene3D" id="3.40.50.720">
    <property type="entry name" value="NAD(P)-binding Rossmann-like Domain"/>
    <property type="match status" value="2"/>
</dbReference>
<dbReference type="InterPro" id="IPR050721">
    <property type="entry name" value="Trk_Ktr_HKT_K-transport"/>
</dbReference>
<evidence type="ECO:0000256" key="4">
    <source>
        <dbReference type="ARBA" id="ARBA00022958"/>
    </source>
</evidence>
<evidence type="ECO:0000256" key="3">
    <source>
        <dbReference type="ARBA" id="ARBA00022538"/>
    </source>
</evidence>
<evidence type="ECO:0000313" key="10">
    <source>
        <dbReference type="Proteomes" id="UP000766550"/>
    </source>
</evidence>
<dbReference type="EMBL" id="JAHQXF010000002">
    <property type="protein sequence ID" value="MBV0925169.1"/>
    <property type="molecule type" value="Genomic_DNA"/>
</dbReference>
<comment type="caution">
    <text evidence="9">The sequence shown here is derived from an EMBL/GenBank/DDBJ whole genome shotgun (WGS) entry which is preliminary data.</text>
</comment>
<dbReference type="Pfam" id="PF02254">
    <property type="entry name" value="TrkA_N"/>
    <property type="match status" value="2"/>
</dbReference>
<evidence type="ECO:0000256" key="2">
    <source>
        <dbReference type="ARBA" id="ARBA00022448"/>
    </source>
</evidence>
<dbReference type="NCBIfam" id="NF007041">
    <property type="entry name" value="PRK09496.3-4"/>
    <property type="match status" value="1"/>
</dbReference>
<evidence type="ECO:0000259" key="8">
    <source>
        <dbReference type="PROSITE" id="PS51202"/>
    </source>
</evidence>
<evidence type="ECO:0000256" key="6">
    <source>
        <dbReference type="ARBA" id="ARBA00023065"/>
    </source>
</evidence>
<dbReference type="NCBIfam" id="NF007031">
    <property type="entry name" value="PRK09496.1-2"/>
    <property type="match status" value="1"/>
</dbReference>
<dbReference type="PANTHER" id="PTHR43833">
    <property type="entry name" value="POTASSIUM CHANNEL PROTEIN 2-RELATED-RELATED"/>
    <property type="match status" value="1"/>
</dbReference>
<dbReference type="InterPro" id="IPR006037">
    <property type="entry name" value="RCK_C"/>
</dbReference>
<dbReference type="GO" id="GO:0005886">
    <property type="term" value="C:plasma membrane"/>
    <property type="evidence" value="ECO:0007669"/>
    <property type="project" value="InterPro"/>
</dbReference>
<gene>
    <name evidence="9" type="primary">trkA</name>
    <name evidence="9" type="ORF">KTS45_13270</name>
</gene>
<dbReference type="SUPFAM" id="SSF116726">
    <property type="entry name" value="TrkA C-terminal domain-like"/>
    <property type="match status" value="2"/>
</dbReference>
<dbReference type="RefSeq" id="WP_162318007.1">
    <property type="nucleotide sequence ID" value="NZ_JAHQXF010000002.1"/>
</dbReference>
<reference evidence="9 10" key="1">
    <citation type="submission" date="2021-06" db="EMBL/GenBank/DDBJ databases">
        <title>New haloarchaea isolates fom saline soil.</title>
        <authorList>
            <person name="Duran-Viseras A."/>
            <person name="Sanchez-Porro C.S."/>
            <person name="Ventosa A."/>
        </authorList>
    </citation>
    <scope>NUCLEOTIDE SEQUENCE [LARGE SCALE GENOMIC DNA]</scope>
    <source>
        <strain evidence="9 10">JCM 183640</strain>
    </source>
</reference>
<keyword evidence="4" id="KW-0630">Potassium</keyword>
<dbReference type="PRINTS" id="PR00335">
    <property type="entry name" value="KUPTAKETRKA"/>
</dbReference>
<dbReference type="GO" id="GO:0015079">
    <property type="term" value="F:potassium ion transmembrane transporter activity"/>
    <property type="evidence" value="ECO:0007669"/>
    <property type="project" value="InterPro"/>
</dbReference>
<dbReference type="Pfam" id="PF02080">
    <property type="entry name" value="TrkA_C"/>
    <property type="match status" value="2"/>
</dbReference>
<evidence type="ECO:0000256" key="5">
    <source>
        <dbReference type="ARBA" id="ARBA00023027"/>
    </source>
</evidence>
<keyword evidence="10" id="KW-1185">Reference proteome</keyword>
<evidence type="ECO:0000313" key="9">
    <source>
        <dbReference type="EMBL" id="MBV0925169.1"/>
    </source>
</evidence>
<dbReference type="NCBIfam" id="NF007039">
    <property type="entry name" value="PRK09496.3-2"/>
    <property type="match status" value="1"/>
</dbReference>
<feature type="domain" description="RCK C-terminal" evidence="8">
    <location>
        <begin position="364"/>
        <end position="445"/>
    </location>
</feature>
<dbReference type="InterPro" id="IPR036291">
    <property type="entry name" value="NAD(P)-bd_dom_sf"/>
</dbReference>
<keyword evidence="3" id="KW-0633">Potassium transport</keyword>
<keyword evidence="6" id="KW-0406">Ion transport</keyword>
<dbReference type="PROSITE" id="PS51201">
    <property type="entry name" value="RCK_N"/>
    <property type="match status" value="2"/>
</dbReference>
<name>A0A8J8C5F9_9EURY</name>
<feature type="domain" description="RCK C-terminal" evidence="8">
    <location>
        <begin position="139"/>
        <end position="220"/>
    </location>
</feature>
<dbReference type="PROSITE" id="PS51202">
    <property type="entry name" value="RCK_C"/>
    <property type="match status" value="2"/>
</dbReference>
<dbReference type="InterPro" id="IPR006036">
    <property type="entry name" value="K_uptake_TrkA"/>
</dbReference>
<evidence type="ECO:0000256" key="1">
    <source>
        <dbReference type="ARBA" id="ARBA00003660"/>
    </source>
</evidence>
<dbReference type="Proteomes" id="UP000766550">
    <property type="component" value="Unassembled WGS sequence"/>
</dbReference>